<keyword evidence="1" id="KW-0732">Signal</keyword>
<sequence length="164" mass="17854">MLRHLIAGAALLALTTTARADMVAGWDVTPKPDDGICSVQYNYIDKDDGNARNAVNFTFAKKGKELALIMVFGYGKWEWTKGETAKADLLVDDTVEQRAVKWEATDKTVLLGTFTDPEGLLKSIGSGSDIGLRFDGDKDNEAWFKTPNVGQALGAVQICLNQVK</sequence>
<organism evidence="2 3">
    <name type="scientific">Methylobacterium jeotgali</name>
    <dbReference type="NCBI Taxonomy" id="381630"/>
    <lineage>
        <taxon>Bacteria</taxon>
        <taxon>Pseudomonadati</taxon>
        <taxon>Pseudomonadota</taxon>
        <taxon>Alphaproteobacteria</taxon>
        <taxon>Hyphomicrobiales</taxon>
        <taxon>Methylobacteriaceae</taxon>
        <taxon>Methylobacterium</taxon>
    </lineage>
</organism>
<evidence type="ECO:0000313" key="2">
    <source>
        <dbReference type="EMBL" id="GJE07460.1"/>
    </source>
</evidence>
<evidence type="ECO:0000256" key="1">
    <source>
        <dbReference type="SAM" id="SignalP"/>
    </source>
</evidence>
<dbReference type="Proteomes" id="UP001055102">
    <property type="component" value="Unassembled WGS sequence"/>
</dbReference>
<dbReference type="RefSeq" id="WP_238276626.1">
    <property type="nucleotide sequence ID" value="NZ_BPQR01000045.1"/>
</dbReference>
<protein>
    <submittedName>
        <fullName evidence="2">Uncharacterized protein</fullName>
    </submittedName>
</protein>
<comment type="caution">
    <text evidence="2">The sequence shown here is derived from an EMBL/GenBank/DDBJ whole genome shotgun (WGS) entry which is preliminary data.</text>
</comment>
<dbReference type="EMBL" id="BPQR01000045">
    <property type="protein sequence ID" value="GJE07460.1"/>
    <property type="molecule type" value="Genomic_DNA"/>
</dbReference>
<gene>
    <name evidence="2" type="ORF">AOPFMNJM_2789</name>
</gene>
<name>A0ABQ4SZU4_9HYPH</name>
<proteinExistence type="predicted"/>
<accession>A0ABQ4SZU4</accession>
<keyword evidence="3" id="KW-1185">Reference proteome</keyword>
<evidence type="ECO:0000313" key="3">
    <source>
        <dbReference type="Proteomes" id="UP001055102"/>
    </source>
</evidence>
<reference evidence="2" key="2">
    <citation type="submission" date="2021-08" db="EMBL/GenBank/DDBJ databases">
        <authorList>
            <person name="Tani A."/>
            <person name="Ola A."/>
            <person name="Ogura Y."/>
            <person name="Katsura K."/>
            <person name="Hayashi T."/>
        </authorList>
    </citation>
    <scope>NUCLEOTIDE SEQUENCE</scope>
    <source>
        <strain evidence="2">LMG 23639</strain>
    </source>
</reference>
<reference evidence="2" key="1">
    <citation type="journal article" date="2021" name="Front. Microbiol.">
        <title>Comprehensive Comparative Genomics and Phenotyping of Methylobacterium Species.</title>
        <authorList>
            <person name="Alessa O."/>
            <person name="Ogura Y."/>
            <person name="Fujitani Y."/>
            <person name="Takami H."/>
            <person name="Hayashi T."/>
            <person name="Sahin N."/>
            <person name="Tani A."/>
        </authorList>
    </citation>
    <scope>NUCLEOTIDE SEQUENCE</scope>
    <source>
        <strain evidence="2">LMG 23639</strain>
    </source>
</reference>
<feature type="chain" id="PRO_5045237415" evidence="1">
    <location>
        <begin position="21"/>
        <end position="164"/>
    </location>
</feature>
<feature type="signal peptide" evidence="1">
    <location>
        <begin position="1"/>
        <end position="20"/>
    </location>
</feature>